<reference evidence="1 2" key="1">
    <citation type="journal article" date="2019" name="Emerg. Microbes Infect.">
        <title>Comprehensive subspecies identification of 175 nontuberculous mycobacteria species based on 7547 genomic profiles.</title>
        <authorList>
            <person name="Matsumoto Y."/>
            <person name="Kinjo T."/>
            <person name="Motooka D."/>
            <person name="Nabeya D."/>
            <person name="Jung N."/>
            <person name="Uechi K."/>
            <person name="Horii T."/>
            <person name="Iida T."/>
            <person name="Fujita J."/>
            <person name="Nakamura S."/>
        </authorList>
    </citation>
    <scope>NUCLEOTIDE SEQUENCE [LARGE SCALE GENOMIC DNA]</scope>
    <source>
        <strain evidence="1 2">JCM 17423</strain>
    </source>
</reference>
<sequence length="55" mass="5716">MASVIGAAVVLAVGVAAFLLLLLGLDVAILIKLRSSIPQEPLWETHPHVDALDGT</sequence>
<organism evidence="1 2">
    <name type="scientific">Mycolicibacterium litorale</name>
    <dbReference type="NCBI Taxonomy" id="758802"/>
    <lineage>
        <taxon>Bacteria</taxon>
        <taxon>Bacillati</taxon>
        <taxon>Actinomycetota</taxon>
        <taxon>Actinomycetes</taxon>
        <taxon>Mycobacteriales</taxon>
        <taxon>Mycobacteriaceae</taxon>
        <taxon>Mycolicibacterium</taxon>
    </lineage>
</organism>
<dbReference type="AlphaFoldDB" id="A0AAD1IPY3"/>
<accession>A0AAD1IPY3</accession>
<protein>
    <submittedName>
        <fullName evidence="1">Uncharacterized protein</fullName>
    </submittedName>
</protein>
<dbReference type="EMBL" id="AP022586">
    <property type="protein sequence ID" value="BBY19370.1"/>
    <property type="molecule type" value="Genomic_DNA"/>
</dbReference>
<evidence type="ECO:0000313" key="2">
    <source>
        <dbReference type="Proteomes" id="UP000466607"/>
    </source>
</evidence>
<evidence type="ECO:0000313" key="1">
    <source>
        <dbReference type="EMBL" id="BBY19370.1"/>
    </source>
</evidence>
<dbReference type="Proteomes" id="UP000466607">
    <property type="component" value="Chromosome"/>
</dbReference>
<gene>
    <name evidence="1" type="ORF">MLIT_49620</name>
</gene>
<proteinExistence type="predicted"/>
<name>A0AAD1IPY3_9MYCO</name>
<dbReference type="RefSeq" id="WP_163687797.1">
    <property type="nucleotide sequence ID" value="NZ_AP022586.1"/>
</dbReference>
<keyword evidence="2" id="KW-1185">Reference proteome</keyword>